<reference evidence="4" key="1">
    <citation type="submission" date="2025-08" db="UniProtKB">
        <authorList>
            <consortium name="RefSeq"/>
        </authorList>
    </citation>
    <scope>IDENTIFICATION</scope>
</reference>
<feature type="compositionally biased region" description="Low complexity" evidence="2">
    <location>
        <begin position="561"/>
        <end position="582"/>
    </location>
</feature>
<feature type="region of interest" description="Disordered" evidence="2">
    <location>
        <begin position="1313"/>
        <end position="1334"/>
    </location>
</feature>
<feature type="region of interest" description="Disordered" evidence="2">
    <location>
        <begin position="854"/>
        <end position="934"/>
    </location>
</feature>
<feature type="compositionally biased region" description="Polar residues" evidence="2">
    <location>
        <begin position="310"/>
        <end position="321"/>
    </location>
</feature>
<feature type="compositionally biased region" description="Gly residues" evidence="2">
    <location>
        <begin position="669"/>
        <end position="681"/>
    </location>
</feature>
<feature type="region of interest" description="Disordered" evidence="2">
    <location>
        <begin position="1500"/>
        <end position="1562"/>
    </location>
</feature>
<keyword evidence="3" id="KW-1185">Reference proteome</keyword>
<feature type="compositionally biased region" description="Low complexity" evidence="2">
    <location>
        <begin position="125"/>
        <end position="139"/>
    </location>
</feature>
<protein>
    <submittedName>
        <fullName evidence="4">Uncharacterized protein LOC34618833</fullName>
    </submittedName>
</protein>
<feature type="region of interest" description="Disordered" evidence="2">
    <location>
        <begin position="664"/>
        <end position="724"/>
    </location>
</feature>
<name>A0A6P6S085_9EIME</name>
<feature type="compositionally biased region" description="Low complexity" evidence="2">
    <location>
        <begin position="593"/>
        <end position="616"/>
    </location>
</feature>
<dbReference type="Proteomes" id="UP000515125">
    <property type="component" value="Unplaced"/>
</dbReference>
<evidence type="ECO:0000313" key="4">
    <source>
        <dbReference type="RefSeq" id="XP_026193533.1"/>
    </source>
</evidence>
<accession>A0A6P6S085</accession>
<proteinExistence type="predicted"/>
<feature type="region of interest" description="Disordered" evidence="2">
    <location>
        <begin position="537"/>
        <end position="647"/>
    </location>
</feature>
<keyword evidence="1" id="KW-0175">Coiled coil</keyword>
<evidence type="ECO:0000256" key="1">
    <source>
        <dbReference type="SAM" id="Coils"/>
    </source>
</evidence>
<evidence type="ECO:0000256" key="2">
    <source>
        <dbReference type="SAM" id="MobiDB-lite"/>
    </source>
</evidence>
<feature type="region of interest" description="Disordered" evidence="2">
    <location>
        <begin position="387"/>
        <end position="450"/>
    </location>
</feature>
<feature type="compositionally biased region" description="Low complexity" evidence="2">
    <location>
        <begin position="1234"/>
        <end position="1244"/>
    </location>
</feature>
<dbReference type="OrthoDB" id="349558at2759"/>
<feature type="region of interest" description="Disordered" evidence="2">
    <location>
        <begin position="274"/>
        <end position="321"/>
    </location>
</feature>
<feature type="region of interest" description="Disordered" evidence="2">
    <location>
        <begin position="990"/>
        <end position="1019"/>
    </location>
</feature>
<feature type="region of interest" description="Disordered" evidence="2">
    <location>
        <begin position="1070"/>
        <end position="1090"/>
    </location>
</feature>
<evidence type="ECO:0000313" key="3">
    <source>
        <dbReference type="Proteomes" id="UP000515125"/>
    </source>
</evidence>
<feature type="compositionally biased region" description="Polar residues" evidence="2">
    <location>
        <begin position="695"/>
        <end position="709"/>
    </location>
</feature>
<organism evidence="3 4">
    <name type="scientific">Cyclospora cayetanensis</name>
    <dbReference type="NCBI Taxonomy" id="88456"/>
    <lineage>
        <taxon>Eukaryota</taxon>
        <taxon>Sar</taxon>
        <taxon>Alveolata</taxon>
        <taxon>Apicomplexa</taxon>
        <taxon>Conoidasida</taxon>
        <taxon>Coccidia</taxon>
        <taxon>Eucoccidiorida</taxon>
        <taxon>Eimeriorina</taxon>
        <taxon>Eimeriidae</taxon>
        <taxon>Cyclospora</taxon>
    </lineage>
</organism>
<feature type="region of interest" description="Disordered" evidence="2">
    <location>
        <begin position="1357"/>
        <end position="1384"/>
    </location>
</feature>
<sequence>MIKGEAPPRGRRPAVDRNSAGTTWLVQAGFAPHTVLHAVIPGGRRPRSSPPSGPLPTGLQLLRDLTEERETLCRQRKELRQEEREMQEQLEHAGKGLSLFQTVLLDLGVSGLQGLLPQQNGKGESTTQTSAPSASPSSQCLAAVPLEAAPEQAGGSTPRLARSLLQAAQGLKAPAKEGLQLLSKPLSWLREGGLASEPAEAKELSDKTSHQEVSLLQQAAEVHEPTAILGDVPFKTGKEEPYMCREFSHTPACRQSEGRLSLEGLDLEALTRRPSKIQAGSRPPKDSAPSLETPHAVSAAEEDIRKGCSGSKTQNSISISRKQQEWNCRSRLLALQISEALGLEGPSGAFAAAAASAAASAGAHDALDSAEDDSEDEEAGKMCNGVQRDAGAATPGAPTQQTPEISPTRDTHGALPASEAAVIKQEESSCALPYSQQQQQQEQSQERQHFVPADPVHEAKAASAAKPGPSAVTAIALGDVRTSCSPQKTQHVDQYGPTVSVSSPHAGPPDAAQHDLRHPKIAVTPLICELGESQTLEKTPERAAHSGEMPCVDMAGRSNDRSPTCSSTSSSNNRSSSTGSRRTAAEPLTLEASGFSSSRISSTSNNSSDSSRSSSSKRSDIAGPNRRQGAQASGSRDGGTSTSKREPAAALLAEQGQVAVDTFRSRRLPGGGPSVDGGLKGHCGKEGVAPKTLWGVQTTQPQASRSTSRAPAPKTLEPAQTAAAAGPFEGAHAENSEAPSLDAEVGLSESGALQVKWNVRGAPTGLLELQACVLDCSRGTQHQELLHSTRSPLVLPALPSSGEYHITLLVRQQQQQQQKPLCGLSVQLCLDGGKIKSKRIRALAVQRLSIMGPPITPVGALTPRGPPSPAGTRASTNSPEYVSRVSQREGPDALDGALSISELQEEQQPSHASDHPDKGPMEQQLAAKGAATESSPSLSKCRAFLYDSHTAKSAAKATTPPTLPHPAAQAGQAAHAVNAAPGFPFKAADPSCSAAREFPTTPQSVAGATSGRAPSASPHPAAAAKAAVLLRGPITSEASPILSTTMGAHPVFRANPFLQGMPQRSLSLQSLTAHSMPQTSTKRSESPEAPAREIAFLPPPAAVAAQGDSGHMRQVAWGPPKALFTPRHLAGYASQGATALNAPGQRERQMKRGPLGGVPPSYSLGSQLGYRHAGVATSACIGTSQWSPPSWAPLGAPQGAQNGLGRLTETPAIAATPAGPPSTITPLELTNTAGPLPRGLLPRTTPEHTGYPQQLTSHGSLSYGGGCGANTQLYMHPRSGMHADRVASHTAVPRSGGDPLGAFRTGEQTLGAQPLPRAAPTLPHTLGHGSRGRSITPTYKPTPFFREALSNNNTLRGLQGEPHEGVHGTTPRTSVRPQQTQSMTPRREALALGAPEGSLRPLGGTSLIYTCGYPVGAPAMRRSVSLSRSLGPSSGMSWAVPQVHVHPARIGARNSLVGTVAPVNLCGPLGDPPTAPQHQRALQRGSSPRGATLRLVHAAPTGHGHHTPLCNNAPKGGREKQTMQPTPEQMKTQEQLHPQQKPQSTPLRHVRGQDPPPHEEKLTQWVFLSQEEKQARGPARALLTTP</sequence>
<feature type="compositionally biased region" description="Polar residues" evidence="2">
    <location>
        <begin position="1370"/>
        <end position="1384"/>
    </location>
</feature>
<feature type="region of interest" description="Disordered" evidence="2">
    <location>
        <begin position="40"/>
        <end position="59"/>
    </location>
</feature>
<feature type="coiled-coil region" evidence="1">
    <location>
        <begin position="62"/>
        <end position="96"/>
    </location>
</feature>
<feature type="region of interest" description="Disordered" evidence="2">
    <location>
        <begin position="1217"/>
        <end position="1249"/>
    </location>
</feature>
<feature type="region of interest" description="Disordered" evidence="2">
    <location>
        <begin position="955"/>
        <end position="975"/>
    </location>
</feature>
<feature type="compositionally biased region" description="Polar residues" evidence="2">
    <location>
        <begin position="1070"/>
        <end position="1081"/>
    </location>
</feature>
<feature type="compositionally biased region" description="Polar residues" evidence="2">
    <location>
        <begin position="628"/>
        <end position="642"/>
    </location>
</feature>
<dbReference type="GeneID" id="34618833"/>
<dbReference type="RefSeq" id="XP_026193533.1">
    <property type="nucleotide sequence ID" value="XM_026337748.1"/>
</dbReference>
<feature type="region of interest" description="Disordered" evidence="2">
    <location>
        <begin position="116"/>
        <end position="139"/>
    </location>
</feature>
<feature type="compositionally biased region" description="Low complexity" evidence="2">
    <location>
        <begin position="1217"/>
        <end position="1226"/>
    </location>
</feature>
<gene>
    <name evidence="4" type="primary">LOC34618833</name>
</gene>
<feature type="compositionally biased region" description="Polar residues" evidence="2">
    <location>
        <begin position="1522"/>
        <end position="1546"/>
    </location>
</feature>
<feature type="region of interest" description="Disordered" evidence="2">
    <location>
        <begin position="485"/>
        <end position="514"/>
    </location>
</feature>